<dbReference type="AlphaFoldDB" id="A0A1Y0HUK7"/>
<evidence type="ECO:0000313" key="2">
    <source>
        <dbReference type="EMBL" id="ARU51769.1"/>
    </source>
</evidence>
<evidence type="ECO:0000256" key="1">
    <source>
        <dbReference type="SAM" id="MobiDB-lite"/>
    </source>
</evidence>
<accession>A0A1Y0HUK7</accession>
<evidence type="ECO:0008006" key="4">
    <source>
        <dbReference type="Google" id="ProtNLM"/>
    </source>
</evidence>
<dbReference type="OrthoDB" id="104542at2"/>
<sequence length="362" mass="36608">MDQQKAREIKSQLADYARELAERSGLAGRSDTAIEARDVPDAAEVVRAPTLAIGLAPHDDGGYAIAVRYRLGVPTARSIARKVASEAGDTVDVRRTGRIRPLAGAAGRGGASESGPGLRPPVVTAYATGETGRVRPLRPGVSIAHVDVTAGTLGAFVRLGEPPVEGADVASVYALSNWHVLAGSPSARVGDVVVQPGPADGGSAPDDRVGTLAALVPLEAGVTQTVDAAVALLDDPAVDPEYPVGRVTDTAVALGGEVVGKSGRTTGVTSGRVTAIELDDVVVGYGDGLGALRFDDQIEVESTGDGPFSRGGDSGSLVYREDGVALGLLFAGSETGGANGTGLTYCNPIGTVLERLGATLLG</sequence>
<dbReference type="Gene3D" id="2.40.10.10">
    <property type="entry name" value="Trypsin-like serine proteases"/>
    <property type="match status" value="2"/>
</dbReference>
<dbReference type="RefSeq" id="WP_087470791.1">
    <property type="nucleotide sequence ID" value="NZ_CP021383.1"/>
</dbReference>
<dbReference type="SUPFAM" id="SSF50494">
    <property type="entry name" value="Trypsin-like serine proteases"/>
    <property type="match status" value="1"/>
</dbReference>
<reference evidence="2 3" key="1">
    <citation type="submission" date="2017-05" db="EMBL/GenBank/DDBJ databases">
        <authorList>
            <person name="Song R."/>
            <person name="Chenine A.L."/>
            <person name="Ruprecht R.M."/>
        </authorList>
    </citation>
    <scope>NUCLEOTIDE SEQUENCE [LARGE SCALE GENOMIC DNA]</scope>
    <source>
        <strain evidence="2 3">PSBB019</strain>
    </source>
</reference>
<gene>
    <name evidence="2" type="ORF">CBR64_10000</name>
</gene>
<evidence type="ECO:0000313" key="3">
    <source>
        <dbReference type="Proteomes" id="UP000196228"/>
    </source>
</evidence>
<protein>
    <recommendedName>
        <fullName evidence="4">Serine protease</fullName>
    </recommendedName>
</protein>
<dbReference type="EMBL" id="CP021383">
    <property type="protein sequence ID" value="ARU51769.1"/>
    <property type="molecule type" value="Genomic_DNA"/>
</dbReference>
<dbReference type="InterPro" id="IPR009003">
    <property type="entry name" value="Peptidase_S1_PA"/>
</dbReference>
<name>A0A1Y0HUK7_CELCE</name>
<dbReference type="KEGG" id="cceu:CBR64_10000"/>
<organism evidence="2 3">
    <name type="scientific">Cellulosimicrobium cellulans</name>
    <name type="common">Arthrobacter luteus</name>
    <dbReference type="NCBI Taxonomy" id="1710"/>
    <lineage>
        <taxon>Bacteria</taxon>
        <taxon>Bacillati</taxon>
        <taxon>Actinomycetota</taxon>
        <taxon>Actinomycetes</taxon>
        <taxon>Micrococcales</taxon>
        <taxon>Promicromonosporaceae</taxon>
        <taxon>Cellulosimicrobium</taxon>
    </lineage>
</organism>
<dbReference type="Proteomes" id="UP000196228">
    <property type="component" value="Chromosome"/>
</dbReference>
<feature type="region of interest" description="Disordered" evidence="1">
    <location>
        <begin position="102"/>
        <end position="121"/>
    </location>
</feature>
<proteinExistence type="predicted"/>
<dbReference type="InterPro" id="IPR043504">
    <property type="entry name" value="Peptidase_S1_PA_chymotrypsin"/>
</dbReference>